<evidence type="ECO:0000313" key="3">
    <source>
        <dbReference type="Proteomes" id="UP000288227"/>
    </source>
</evidence>
<proteinExistence type="predicted"/>
<dbReference type="AlphaFoldDB" id="A0A401U6N0"/>
<accession>A0A401U6N0</accession>
<dbReference type="EMBL" id="BHXQ01000001">
    <property type="protein sequence ID" value="GCC50588.1"/>
    <property type="molecule type" value="Genomic_DNA"/>
</dbReference>
<name>A0A401U6N0_9BACT</name>
<evidence type="ECO:0000256" key="1">
    <source>
        <dbReference type="SAM" id="Phobius"/>
    </source>
</evidence>
<protein>
    <submittedName>
        <fullName evidence="2">Exosortase F system-associated protein</fullName>
    </submittedName>
</protein>
<comment type="caution">
    <text evidence="2">The sequence shown here is derived from an EMBL/GenBank/DDBJ whole genome shotgun (WGS) entry which is preliminary data.</text>
</comment>
<feature type="transmembrane region" description="Helical" evidence="1">
    <location>
        <begin position="39"/>
        <end position="58"/>
    </location>
</feature>
<feature type="transmembrane region" description="Helical" evidence="1">
    <location>
        <begin position="65"/>
        <end position="84"/>
    </location>
</feature>
<feature type="transmembrane region" description="Helical" evidence="1">
    <location>
        <begin position="104"/>
        <end position="121"/>
    </location>
</feature>
<gene>
    <name evidence="2" type="ORF">SanaruYs_08030</name>
</gene>
<dbReference type="Proteomes" id="UP000288227">
    <property type="component" value="Unassembled WGS sequence"/>
</dbReference>
<keyword evidence="1" id="KW-0812">Transmembrane</keyword>
<evidence type="ECO:0000313" key="2">
    <source>
        <dbReference type="EMBL" id="GCC50588.1"/>
    </source>
</evidence>
<organism evidence="2 3">
    <name type="scientific">Chryseotalea sanaruensis</name>
    <dbReference type="NCBI Taxonomy" id="2482724"/>
    <lineage>
        <taxon>Bacteria</taxon>
        <taxon>Pseudomonadati</taxon>
        <taxon>Bacteroidota</taxon>
        <taxon>Cytophagia</taxon>
        <taxon>Cytophagales</taxon>
        <taxon>Chryseotaleaceae</taxon>
        <taxon>Chryseotalea</taxon>
    </lineage>
</organism>
<sequence length="129" mass="14568">MLLSFLVLAGVYLLQDAFSLNQSLALGLSAETDFVLKKLIRIVLNDTAALVLIYAWFYDAKITRLAFLLQLVDTFILLPVYLVLKLSIEGTAEISVPLLSQLHRLIVNPTLIILLIPAIYFQRIMYSQK</sequence>
<keyword evidence="3" id="KW-1185">Reference proteome</keyword>
<keyword evidence="1" id="KW-1133">Transmembrane helix</keyword>
<reference evidence="2 3" key="1">
    <citation type="submission" date="2018-11" db="EMBL/GenBank/DDBJ databases">
        <title>Chryseotalea sanarue gen. nov., sp., nov., a member of the family Cytophagaceae, isolated from a brackish lake in Hamamatsu Japan.</title>
        <authorList>
            <person name="Maejima Y."/>
            <person name="Iino T."/>
            <person name="Muraguchi Y."/>
            <person name="Fukuda K."/>
            <person name="Ohkuma M."/>
            <person name="Moriuchi R."/>
            <person name="Dohra H."/>
            <person name="Kimbara K."/>
            <person name="Shintani M."/>
        </authorList>
    </citation>
    <scope>NUCLEOTIDE SEQUENCE [LARGE SCALE GENOMIC DNA]</scope>
    <source>
        <strain evidence="2 3">Ys</strain>
    </source>
</reference>
<keyword evidence="1" id="KW-0472">Membrane</keyword>
<dbReference type="InterPro" id="IPR026414">
    <property type="entry name" value="ExosoTase_F-assoc_memb"/>
</dbReference>
<dbReference type="NCBIfam" id="TIGR04127">
    <property type="entry name" value="flavo_near_exo"/>
    <property type="match status" value="1"/>
</dbReference>